<dbReference type="Gene3D" id="3.30.530.20">
    <property type="match status" value="1"/>
</dbReference>
<accession>A0A7H9AP64</accession>
<dbReference type="KEGG" id="cagg:HYG79_07600"/>
<gene>
    <name evidence="1" type="ORF">HYG79_07600</name>
</gene>
<keyword evidence="2" id="KW-1185">Reference proteome</keyword>
<dbReference type="InterPro" id="IPR019587">
    <property type="entry name" value="Polyketide_cyclase/dehydratase"/>
</dbReference>
<protein>
    <submittedName>
        <fullName evidence="1">Polyketide cyclase</fullName>
    </submittedName>
</protein>
<dbReference type="EMBL" id="CP058595">
    <property type="protein sequence ID" value="QLG45217.1"/>
    <property type="molecule type" value="Genomic_DNA"/>
</dbReference>
<sequence>MKPIAFIFILLMITGMNSQQIEQSDKHFWHNLETSAPPEAIWKIWTDVPQWKNWDTGLKDATLQGIFRLNTKGKIISLKGRSSKFKIIEFKEGESYTFKTQLPLGGLYVKRFLQMKNGRTCFTHEVWFKGLSSRLFAKNFGAVFREMLPETMHNIKEIAEQ</sequence>
<evidence type="ECO:0000313" key="1">
    <source>
        <dbReference type="EMBL" id="QLG45217.1"/>
    </source>
</evidence>
<organism evidence="1 2">
    <name type="scientific">Costertonia aggregata</name>
    <dbReference type="NCBI Taxonomy" id="343403"/>
    <lineage>
        <taxon>Bacteria</taxon>
        <taxon>Pseudomonadati</taxon>
        <taxon>Bacteroidota</taxon>
        <taxon>Flavobacteriia</taxon>
        <taxon>Flavobacteriales</taxon>
        <taxon>Flavobacteriaceae</taxon>
        <taxon>Costertonia</taxon>
    </lineage>
</organism>
<name>A0A7H9AP64_9FLAO</name>
<dbReference type="Pfam" id="PF10604">
    <property type="entry name" value="Polyketide_cyc2"/>
    <property type="match status" value="1"/>
</dbReference>
<dbReference type="SUPFAM" id="SSF55961">
    <property type="entry name" value="Bet v1-like"/>
    <property type="match status" value="1"/>
</dbReference>
<proteinExistence type="predicted"/>
<dbReference type="AlphaFoldDB" id="A0A7H9AP64"/>
<reference evidence="1 2" key="1">
    <citation type="journal article" date="2006" name="Int. J. Syst. Evol. Microbiol.">
        <title>Costertonia aggregata gen. nov., sp. nov., a mesophilic marine bacterium of the family Flavobacteriaceae, isolated from a mature biofilm.</title>
        <authorList>
            <person name="Kwon K.K."/>
            <person name="Lee Y.K."/>
            <person name="Lee H.K."/>
        </authorList>
    </citation>
    <scope>NUCLEOTIDE SEQUENCE [LARGE SCALE GENOMIC DNA]</scope>
    <source>
        <strain evidence="1 2">KCCM 42265</strain>
    </source>
</reference>
<evidence type="ECO:0000313" key="2">
    <source>
        <dbReference type="Proteomes" id="UP000509302"/>
    </source>
</evidence>
<dbReference type="InterPro" id="IPR023393">
    <property type="entry name" value="START-like_dom_sf"/>
</dbReference>
<dbReference type="Proteomes" id="UP000509302">
    <property type="component" value="Chromosome"/>
</dbReference>